<dbReference type="Gene3D" id="3.90.1720.10">
    <property type="entry name" value="endopeptidase domain like (from Nostoc punctiforme)"/>
    <property type="match status" value="1"/>
</dbReference>
<keyword evidence="3" id="KW-0378">Hydrolase</keyword>
<feature type="domain" description="NlpC/P60" evidence="5">
    <location>
        <begin position="26"/>
        <end position="103"/>
    </location>
</feature>
<dbReference type="SUPFAM" id="SSF54001">
    <property type="entry name" value="Cysteine proteinases"/>
    <property type="match status" value="1"/>
</dbReference>
<dbReference type="Pfam" id="PF00877">
    <property type="entry name" value="NLPC_P60"/>
    <property type="match status" value="1"/>
</dbReference>
<evidence type="ECO:0000256" key="2">
    <source>
        <dbReference type="ARBA" id="ARBA00022670"/>
    </source>
</evidence>
<protein>
    <submittedName>
        <fullName evidence="6">NlpC/P60 family protein</fullName>
    </submittedName>
</protein>
<dbReference type="InterPro" id="IPR038765">
    <property type="entry name" value="Papain-like_cys_pep_sf"/>
</dbReference>
<gene>
    <name evidence="6" type="ORF">N0K08_17340</name>
</gene>
<evidence type="ECO:0000256" key="4">
    <source>
        <dbReference type="ARBA" id="ARBA00022807"/>
    </source>
</evidence>
<evidence type="ECO:0000256" key="1">
    <source>
        <dbReference type="ARBA" id="ARBA00007074"/>
    </source>
</evidence>
<dbReference type="RefSeq" id="WP_261501657.1">
    <property type="nucleotide sequence ID" value="NZ_JAODYH010000008.1"/>
</dbReference>
<dbReference type="EMBL" id="JAODYH010000008">
    <property type="protein sequence ID" value="MCT9812410.1"/>
    <property type="molecule type" value="Genomic_DNA"/>
</dbReference>
<keyword evidence="7" id="KW-1185">Reference proteome</keyword>
<keyword evidence="4" id="KW-0788">Thiol protease</keyword>
<sequence length="133" mass="14836">MSALLTPQQFTSKVVGAPWAPRRADWGAMNCYGLVMLYFRHVLGIELEEMPHSDIVAGFAASRGWRECEPCAGVTCFMAWHDSAPAHCGVLLSESELLHADGSEDRPGSVRVSRLRAMQQIYGVIRFYLYEPC</sequence>
<organism evidence="6 7">
    <name type="scientific">Acidovorax bellezanensis</name>
    <dbReference type="NCBI Taxonomy" id="2976702"/>
    <lineage>
        <taxon>Bacteria</taxon>
        <taxon>Pseudomonadati</taxon>
        <taxon>Pseudomonadota</taxon>
        <taxon>Betaproteobacteria</taxon>
        <taxon>Burkholderiales</taxon>
        <taxon>Comamonadaceae</taxon>
        <taxon>Acidovorax</taxon>
    </lineage>
</organism>
<evidence type="ECO:0000313" key="7">
    <source>
        <dbReference type="Proteomes" id="UP001525968"/>
    </source>
</evidence>
<accession>A0ABT2PPL2</accession>
<comment type="similarity">
    <text evidence="1">Belongs to the peptidase C40 family.</text>
</comment>
<reference evidence="6 7" key="1">
    <citation type="submission" date="2022-09" db="EMBL/GenBank/DDBJ databases">
        <title>Draft genome of isolate Be4.</title>
        <authorList>
            <person name="Sanchez-Castro I."/>
            <person name="Martinez-Rodriguez P."/>
            <person name="Descostes M."/>
            <person name="Merroun M."/>
        </authorList>
    </citation>
    <scope>NUCLEOTIDE SEQUENCE [LARGE SCALE GENOMIC DNA]</scope>
    <source>
        <strain evidence="6 7">Be4</strain>
    </source>
</reference>
<dbReference type="Proteomes" id="UP001525968">
    <property type="component" value="Unassembled WGS sequence"/>
</dbReference>
<evidence type="ECO:0000259" key="5">
    <source>
        <dbReference type="Pfam" id="PF00877"/>
    </source>
</evidence>
<proteinExistence type="inferred from homology"/>
<comment type="caution">
    <text evidence="6">The sequence shown here is derived from an EMBL/GenBank/DDBJ whole genome shotgun (WGS) entry which is preliminary data.</text>
</comment>
<keyword evidence="2" id="KW-0645">Protease</keyword>
<dbReference type="InterPro" id="IPR000064">
    <property type="entry name" value="NLP_P60_dom"/>
</dbReference>
<evidence type="ECO:0000256" key="3">
    <source>
        <dbReference type="ARBA" id="ARBA00022801"/>
    </source>
</evidence>
<evidence type="ECO:0000313" key="6">
    <source>
        <dbReference type="EMBL" id="MCT9812410.1"/>
    </source>
</evidence>
<name>A0ABT2PPL2_9BURK</name>